<dbReference type="InterPro" id="IPR047730">
    <property type="entry name" value="ABZJ_00895-like"/>
</dbReference>
<keyword evidence="1" id="KW-1133">Transmembrane helix</keyword>
<gene>
    <name evidence="2" type="ORF">GGQ99_001326</name>
</gene>
<dbReference type="EMBL" id="JACHOT010000001">
    <property type="protein sequence ID" value="MBB4649604.1"/>
    <property type="molecule type" value="Genomic_DNA"/>
</dbReference>
<evidence type="ECO:0000256" key="1">
    <source>
        <dbReference type="SAM" id="Phobius"/>
    </source>
</evidence>
<reference evidence="2 3" key="1">
    <citation type="submission" date="2020-08" db="EMBL/GenBank/DDBJ databases">
        <title>Genomic Encyclopedia of Type Strains, Phase IV (KMG-IV): sequencing the most valuable type-strain genomes for metagenomic binning, comparative biology and taxonomic classification.</title>
        <authorList>
            <person name="Goeker M."/>
        </authorList>
    </citation>
    <scope>NUCLEOTIDE SEQUENCE [LARGE SCALE GENOMIC DNA]</scope>
    <source>
        <strain evidence="2 3">DSM 7050</strain>
    </source>
</reference>
<dbReference type="RefSeq" id="WP_183261505.1">
    <property type="nucleotide sequence ID" value="NZ_BAAAVZ010000003.1"/>
</dbReference>
<accession>A0ABR6L086</accession>
<comment type="caution">
    <text evidence="2">The sequence shown here is derived from an EMBL/GenBank/DDBJ whole genome shotgun (WGS) entry which is preliminary data.</text>
</comment>
<dbReference type="NCBIfam" id="NF038216">
    <property type="entry name" value="ABZJ_00895_fam"/>
    <property type="match status" value="1"/>
</dbReference>
<sequence>MEISLRRYILLFGALTAATPFVAWALITALPQYQETITDIFGIPVAFAITQSTAYYFFFRNRRLPSSREYWRLVGYCTAIGVGLALASAFLSGAFDGVSVGFIVFMLAMMAGIQFVVLAIAFSSFMGRTMVKSLEKAGAKRSAGK</sequence>
<protein>
    <submittedName>
        <fullName evidence="2">Flippase GtrA</fullName>
    </submittedName>
</protein>
<feature type="transmembrane region" description="Helical" evidence="1">
    <location>
        <begin position="97"/>
        <end position="122"/>
    </location>
</feature>
<feature type="transmembrane region" description="Helical" evidence="1">
    <location>
        <begin position="41"/>
        <end position="58"/>
    </location>
</feature>
<dbReference type="Proteomes" id="UP000539538">
    <property type="component" value="Unassembled WGS sequence"/>
</dbReference>
<feature type="transmembrane region" description="Helical" evidence="1">
    <location>
        <begin position="70"/>
        <end position="91"/>
    </location>
</feature>
<evidence type="ECO:0000313" key="3">
    <source>
        <dbReference type="Proteomes" id="UP000539538"/>
    </source>
</evidence>
<proteinExistence type="predicted"/>
<keyword evidence="1" id="KW-0812">Transmembrane</keyword>
<keyword evidence="3" id="KW-1185">Reference proteome</keyword>
<name>A0ABR6L086_9HYPH</name>
<evidence type="ECO:0000313" key="2">
    <source>
        <dbReference type="EMBL" id="MBB4649604.1"/>
    </source>
</evidence>
<keyword evidence="1" id="KW-0472">Membrane</keyword>
<organism evidence="2 3">
    <name type="scientific">Aminobacter niigataensis</name>
    <dbReference type="NCBI Taxonomy" id="83265"/>
    <lineage>
        <taxon>Bacteria</taxon>
        <taxon>Pseudomonadati</taxon>
        <taxon>Pseudomonadota</taxon>
        <taxon>Alphaproteobacteria</taxon>
        <taxon>Hyphomicrobiales</taxon>
        <taxon>Phyllobacteriaceae</taxon>
        <taxon>Aminobacter</taxon>
    </lineage>
</organism>